<evidence type="ECO:0000313" key="3">
    <source>
        <dbReference type="Proteomes" id="UP001189624"/>
    </source>
</evidence>
<sequence>MQVKKVKKVKNMQVKKITYDCYSSQRFHTCYNNFESRVTAIAVGDYCSSINLHNLRILSSEGGFQIFWQMTLGDDLDRKDGGCREGYGWCGGDLGEIEKWWLGSGRAEERLAKTEGYLALMEEAWADAMVSEGRPGGGEMRLGLPGGEGSHEGPESRV</sequence>
<gene>
    <name evidence="2" type="ORF">AYBTSS11_LOCUS13090</name>
</gene>
<dbReference type="Proteomes" id="UP001189624">
    <property type="component" value="Chromosome 4"/>
</dbReference>
<dbReference type="AlphaFoldDB" id="A0AA86SG87"/>
<evidence type="ECO:0000313" key="2">
    <source>
        <dbReference type="EMBL" id="CAJ1948248.1"/>
    </source>
</evidence>
<evidence type="ECO:0000256" key="1">
    <source>
        <dbReference type="SAM" id="MobiDB-lite"/>
    </source>
</evidence>
<proteinExistence type="predicted"/>
<keyword evidence="3" id="KW-1185">Reference proteome</keyword>
<feature type="region of interest" description="Disordered" evidence="1">
    <location>
        <begin position="136"/>
        <end position="158"/>
    </location>
</feature>
<protein>
    <submittedName>
        <fullName evidence="2">Uncharacterized protein</fullName>
    </submittedName>
</protein>
<feature type="compositionally biased region" description="Gly residues" evidence="1">
    <location>
        <begin position="136"/>
        <end position="148"/>
    </location>
</feature>
<name>A0AA86SG87_9FABA</name>
<dbReference type="EMBL" id="OY731401">
    <property type="protein sequence ID" value="CAJ1948248.1"/>
    <property type="molecule type" value="Genomic_DNA"/>
</dbReference>
<organism evidence="2 3">
    <name type="scientific">Sphenostylis stenocarpa</name>
    <dbReference type="NCBI Taxonomy" id="92480"/>
    <lineage>
        <taxon>Eukaryota</taxon>
        <taxon>Viridiplantae</taxon>
        <taxon>Streptophyta</taxon>
        <taxon>Embryophyta</taxon>
        <taxon>Tracheophyta</taxon>
        <taxon>Spermatophyta</taxon>
        <taxon>Magnoliopsida</taxon>
        <taxon>eudicotyledons</taxon>
        <taxon>Gunneridae</taxon>
        <taxon>Pentapetalae</taxon>
        <taxon>rosids</taxon>
        <taxon>fabids</taxon>
        <taxon>Fabales</taxon>
        <taxon>Fabaceae</taxon>
        <taxon>Papilionoideae</taxon>
        <taxon>50 kb inversion clade</taxon>
        <taxon>NPAAA clade</taxon>
        <taxon>indigoferoid/millettioid clade</taxon>
        <taxon>Phaseoleae</taxon>
        <taxon>Sphenostylis</taxon>
    </lineage>
</organism>
<dbReference type="Gramene" id="rna-AYBTSS11_LOCUS13090">
    <property type="protein sequence ID" value="CAJ1948248.1"/>
    <property type="gene ID" value="gene-AYBTSS11_LOCUS13090"/>
</dbReference>
<accession>A0AA86SG87</accession>
<feature type="compositionally biased region" description="Basic and acidic residues" evidence="1">
    <location>
        <begin position="149"/>
        <end position="158"/>
    </location>
</feature>
<reference evidence="2" key="1">
    <citation type="submission" date="2023-10" db="EMBL/GenBank/DDBJ databases">
        <authorList>
            <person name="Domelevo Entfellner J.-B."/>
        </authorList>
    </citation>
    <scope>NUCLEOTIDE SEQUENCE</scope>
</reference>